<proteinExistence type="predicted"/>
<protein>
    <submittedName>
        <fullName evidence="1">Uncharacterized protein</fullName>
    </submittedName>
</protein>
<organism evidence="1 2">
    <name type="scientific">Vagococcus penaei</name>
    <dbReference type="NCBI Taxonomy" id="633807"/>
    <lineage>
        <taxon>Bacteria</taxon>
        <taxon>Bacillati</taxon>
        <taxon>Bacillota</taxon>
        <taxon>Bacilli</taxon>
        <taxon>Lactobacillales</taxon>
        <taxon>Enterococcaceae</taxon>
        <taxon>Vagococcus</taxon>
    </lineage>
</organism>
<dbReference type="STRING" id="633807.BW732_09690"/>
<dbReference type="Proteomes" id="UP000188246">
    <property type="component" value="Chromosome"/>
</dbReference>
<accession>A0A1Q2D7W6</accession>
<dbReference type="KEGG" id="vpi:BW732_09690"/>
<dbReference type="RefSeq" id="WP_077276551.1">
    <property type="nucleotide sequence ID" value="NZ_CP019609.1"/>
</dbReference>
<keyword evidence="2" id="KW-1185">Reference proteome</keyword>
<gene>
    <name evidence="1" type="ORF">BW732_09690</name>
</gene>
<evidence type="ECO:0000313" key="1">
    <source>
        <dbReference type="EMBL" id="AQP54469.1"/>
    </source>
</evidence>
<sequence>MRKKFSVLSQTLVYYLKIFVLFLGLFVLGYGLSYISKTRLSIEWEMPNITYCLYIYLIILTWLFVMRQVTFYSYHSISRGTIIKQIISAQIISSLIFSLSFFALTEAVQWLKLSAYINLGSDSHSIYVTPLSLGPIVSPILVGLLLMECLFLAMLFANTLAIIGYSWKFKKLIIVLSILLGLIILILVSVPYWPAMMKSYVLFIISLIVGTGQNMVPAVVIPFGLMFLIILGLIIYNLHAIKKIQINKMAIF</sequence>
<name>A0A1Q2D7W6_9ENTE</name>
<dbReference type="EMBL" id="CP019609">
    <property type="protein sequence ID" value="AQP54469.1"/>
    <property type="molecule type" value="Genomic_DNA"/>
</dbReference>
<reference evidence="1 2" key="1">
    <citation type="journal article" date="2010" name="Int. J. Syst. Evol. Microbiol.">
        <title>Vagococcus penaei sp. nov., isolated from spoilage microbiota of cooked shrimp (Penaeus vannamei).</title>
        <authorList>
            <person name="Jaffres E."/>
            <person name="Prevost H."/>
            <person name="Rossero A."/>
            <person name="Joffraud J.J."/>
            <person name="Dousset X."/>
        </authorList>
    </citation>
    <scope>NUCLEOTIDE SEQUENCE [LARGE SCALE GENOMIC DNA]</scope>
    <source>
        <strain evidence="1 2">CD276</strain>
    </source>
</reference>
<dbReference type="AlphaFoldDB" id="A0A1Q2D7W6"/>
<evidence type="ECO:0000313" key="2">
    <source>
        <dbReference type="Proteomes" id="UP000188246"/>
    </source>
</evidence>